<evidence type="ECO:0000256" key="3">
    <source>
        <dbReference type="ARBA" id="ARBA00023136"/>
    </source>
</evidence>
<dbReference type="AlphaFoldDB" id="A0A9W7KW11"/>
<evidence type="ECO:0000256" key="2">
    <source>
        <dbReference type="ARBA" id="ARBA00005263"/>
    </source>
</evidence>
<dbReference type="Proteomes" id="UP001165122">
    <property type="component" value="Unassembled WGS sequence"/>
</dbReference>
<evidence type="ECO:0000256" key="4">
    <source>
        <dbReference type="ARBA" id="ARBA00023176"/>
    </source>
</evidence>
<evidence type="ECO:0000256" key="6">
    <source>
        <dbReference type="RuleBase" id="RU363137"/>
    </source>
</evidence>
<keyword evidence="4 6" id="KW-0168">Coated pit</keyword>
<feature type="region of interest" description="Disordered" evidence="7">
    <location>
        <begin position="1"/>
        <end position="37"/>
    </location>
</feature>
<comment type="caution">
    <text evidence="8">The sequence shown here is derived from an EMBL/GenBank/DDBJ whole genome shotgun (WGS) entry which is preliminary data.</text>
</comment>
<gene>
    <name evidence="8" type="ORF">TrLO_g7938</name>
</gene>
<evidence type="ECO:0000256" key="5">
    <source>
        <dbReference type="ARBA" id="ARBA00023329"/>
    </source>
</evidence>
<dbReference type="GO" id="GO:0030132">
    <property type="term" value="C:clathrin coat of coated pit"/>
    <property type="evidence" value="ECO:0007669"/>
    <property type="project" value="InterPro"/>
</dbReference>
<feature type="compositionally biased region" description="Basic and acidic residues" evidence="7">
    <location>
        <begin position="99"/>
        <end position="118"/>
    </location>
</feature>
<dbReference type="EMBL" id="BRXW01000190">
    <property type="protein sequence ID" value="GMI13326.1"/>
    <property type="molecule type" value="Genomic_DNA"/>
</dbReference>
<comment type="function">
    <text evidence="6">Clathrin is the major protein of the polyhedral coat of coated pits and vesicles.</text>
</comment>
<feature type="compositionally biased region" description="Polar residues" evidence="7">
    <location>
        <begin position="84"/>
        <end position="98"/>
    </location>
</feature>
<sequence>MDGGDPFGEPVADAPPAPLSMEPPQDDAAFSMPPAPVTQEPVVMAPVVDDFQAPGVEEVSPQQAFNAQWQQELNARRNAEETAKQTAITQASSDLTKFTSERDATRESKMSKNRSEEQVKLEALEADLESTNPWERVVKLVDLQIDEGEVGRMRGILIQLKNEGIKSA</sequence>
<protein>
    <recommendedName>
        <fullName evidence="6">Clathrin light chain</fullName>
    </recommendedName>
</protein>
<keyword evidence="5 6" id="KW-0968">Cytoplasmic vesicle</keyword>
<comment type="similarity">
    <text evidence="2 6">Belongs to the clathrin light chain family.</text>
</comment>
<feature type="region of interest" description="Disordered" evidence="7">
    <location>
        <begin position="77"/>
        <end position="118"/>
    </location>
</feature>
<evidence type="ECO:0000313" key="9">
    <source>
        <dbReference type="Proteomes" id="UP001165122"/>
    </source>
</evidence>
<comment type="subcellular location">
    <subcellularLocation>
        <location evidence="1 6">Cytoplasmic vesicle membrane</location>
        <topology evidence="1 6">Peripheral membrane protein</topology>
        <orientation evidence="1 6">Cytoplasmic side</orientation>
    </subcellularLocation>
    <subcellularLocation>
        <location evidence="6">Membrane</location>
        <location evidence="6">Coated pit</location>
        <topology evidence="6">Peripheral membrane protein</topology>
        <orientation evidence="6">Cytoplasmic side</orientation>
    </subcellularLocation>
    <text evidence="6">Cytoplasmic face of coated pits and vesicles.</text>
</comment>
<dbReference type="Pfam" id="PF01086">
    <property type="entry name" value="Clathrin_lg_ch"/>
    <property type="match status" value="1"/>
</dbReference>
<dbReference type="InterPro" id="IPR000996">
    <property type="entry name" value="Clathrin_L-chain"/>
</dbReference>
<dbReference type="GO" id="GO:0016192">
    <property type="term" value="P:vesicle-mediated transport"/>
    <property type="evidence" value="ECO:0007669"/>
    <property type="project" value="InterPro"/>
</dbReference>
<evidence type="ECO:0000256" key="1">
    <source>
        <dbReference type="ARBA" id="ARBA00004180"/>
    </source>
</evidence>
<evidence type="ECO:0000313" key="8">
    <source>
        <dbReference type="EMBL" id="GMI13326.1"/>
    </source>
</evidence>
<organism evidence="8 9">
    <name type="scientific">Triparma laevis f. longispina</name>
    <dbReference type="NCBI Taxonomy" id="1714387"/>
    <lineage>
        <taxon>Eukaryota</taxon>
        <taxon>Sar</taxon>
        <taxon>Stramenopiles</taxon>
        <taxon>Ochrophyta</taxon>
        <taxon>Bolidophyceae</taxon>
        <taxon>Parmales</taxon>
        <taxon>Triparmaceae</taxon>
        <taxon>Triparma</taxon>
    </lineage>
</organism>
<name>A0A9W7KW11_9STRA</name>
<dbReference type="GO" id="GO:0006886">
    <property type="term" value="P:intracellular protein transport"/>
    <property type="evidence" value="ECO:0007669"/>
    <property type="project" value="InterPro"/>
</dbReference>
<dbReference type="GO" id="GO:0030130">
    <property type="term" value="C:clathrin coat of trans-Golgi network vesicle"/>
    <property type="evidence" value="ECO:0007669"/>
    <property type="project" value="InterPro"/>
</dbReference>
<dbReference type="OrthoDB" id="5512at2759"/>
<reference evidence="9" key="1">
    <citation type="journal article" date="2023" name="Commun. Biol.">
        <title>Genome analysis of Parmales, the sister group of diatoms, reveals the evolutionary specialization of diatoms from phago-mixotrophs to photoautotrophs.</title>
        <authorList>
            <person name="Ban H."/>
            <person name="Sato S."/>
            <person name="Yoshikawa S."/>
            <person name="Yamada K."/>
            <person name="Nakamura Y."/>
            <person name="Ichinomiya M."/>
            <person name="Sato N."/>
            <person name="Blanc-Mathieu R."/>
            <person name="Endo H."/>
            <person name="Kuwata A."/>
            <person name="Ogata H."/>
        </authorList>
    </citation>
    <scope>NUCLEOTIDE SEQUENCE [LARGE SCALE GENOMIC DNA]</scope>
    <source>
        <strain evidence="9">NIES 3700</strain>
    </source>
</reference>
<keyword evidence="9" id="KW-1185">Reference proteome</keyword>
<accession>A0A9W7KW11</accession>
<dbReference type="GO" id="GO:0005198">
    <property type="term" value="F:structural molecule activity"/>
    <property type="evidence" value="ECO:0007669"/>
    <property type="project" value="InterPro"/>
</dbReference>
<evidence type="ECO:0000256" key="7">
    <source>
        <dbReference type="SAM" id="MobiDB-lite"/>
    </source>
</evidence>
<proteinExistence type="inferred from homology"/>
<keyword evidence="3 6" id="KW-0472">Membrane</keyword>